<dbReference type="OrthoDB" id="166547at2"/>
<reference evidence="2 3" key="1">
    <citation type="submission" date="2014-03" db="EMBL/GenBank/DDBJ databases">
        <title>Bradyrhizobium valentinum sp. nov., isolated from effective nodules of Lupinus mariae-josephae, a lupine endemic of basic-lime soils in Eastern Spain.</title>
        <authorList>
            <person name="Duran D."/>
            <person name="Rey L."/>
            <person name="Navarro A."/>
            <person name="Busquets A."/>
            <person name="Imperial J."/>
            <person name="Ruiz-Argueso T."/>
        </authorList>
    </citation>
    <scope>NUCLEOTIDE SEQUENCE [LARGE SCALE GENOMIC DNA]</scope>
    <source>
        <strain evidence="2 3">PAC68</strain>
    </source>
</reference>
<dbReference type="InterPro" id="IPR018687">
    <property type="entry name" value="DUF2177_membr"/>
</dbReference>
<organism evidence="2 3">
    <name type="scientific">Bradyrhizobium jicamae</name>
    <dbReference type="NCBI Taxonomy" id="280332"/>
    <lineage>
        <taxon>Bacteria</taxon>
        <taxon>Pseudomonadati</taxon>
        <taxon>Pseudomonadota</taxon>
        <taxon>Alphaproteobacteria</taxon>
        <taxon>Hyphomicrobiales</taxon>
        <taxon>Nitrobacteraceae</taxon>
        <taxon>Bradyrhizobium</taxon>
    </lineage>
</organism>
<dbReference type="STRING" id="280332.CQ12_29330"/>
<comment type="caution">
    <text evidence="2">The sequence shown here is derived from an EMBL/GenBank/DDBJ whole genome shotgun (WGS) entry which is preliminary data.</text>
</comment>
<name>A0A0R3KXQ8_9BRAD</name>
<dbReference type="RefSeq" id="WP_057838668.1">
    <property type="nucleotide sequence ID" value="NZ_LLXZ01000171.1"/>
</dbReference>
<proteinExistence type="predicted"/>
<accession>A0A0R3KXQ8</accession>
<gene>
    <name evidence="2" type="ORF">CQ12_29330</name>
</gene>
<keyword evidence="1" id="KW-0472">Membrane</keyword>
<keyword evidence="1" id="KW-0812">Transmembrane</keyword>
<evidence type="ECO:0000313" key="3">
    <source>
        <dbReference type="Proteomes" id="UP000050863"/>
    </source>
</evidence>
<dbReference type="AlphaFoldDB" id="A0A0R3KXQ8"/>
<dbReference type="EMBL" id="LLXZ01000171">
    <property type="protein sequence ID" value="KRR00396.1"/>
    <property type="molecule type" value="Genomic_DNA"/>
</dbReference>
<feature type="transmembrane region" description="Helical" evidence="1">
    <location>
        <begin position="74"/>
        <end position="96"/>
    </location>
</feature>
<protein>
    <recommendedName>
        <fullName evidence="4">DUF2177 domain-containing protein</fullName>
    </recommendedName>
</protein>
<dbReference type="Pfam" id="PF09945">
    <property type="entry name" value="DUF2177"/>
    <property type="match status" value="1"/>
</dbReference>
<keyword evidence="3" id="KW-1185">Reference proteome</keyword>
<evidence type="ECO:0000313" key="2">
    <source>
        <dbReference type="EMBL" id="KRR00396.1"/>
    </source>
</evidence>
<feature type="transmembrane region" description="Helical" evidence="1">
    <location>
        <begin position="48"/>
        <end position="68"/>
    </location>
</feature>
<keyword evidence="1" id="KW-1133">Transmembrane helix</keyword>
<evidence type="ECO:0000256" key="1">
    <source>
        <dbReference type="SAM" id="Phobius"/>
    </source>
</evidence>
<feature type="transmembrane region" description="Helical" evidence="1">
    <location>
        <begin position="108"/>
        <end position="129"/>
    </location>
</feature>
<sequence>MNRYAVLYLVTLFVIVPLDFLFLGVVAKDFFTSQVGNMLGEIKLVPAVLFYLLYVAGTVIFVSGGAGVSWQSTLLYGALFGFFCYATFDLTSLALLKHWSWPVAIVDVAWGATVTAVASTAGLLVADWVGTKT</sequence>
<evidence type="ECO:0008006" key="4">
    <source>
        <dbReference type="Google" id="ProtNLM"/>
    </source>
</evidence>
<feature type="transmembrane region" description="Helical" evidence="1">
    <location>
        <begin position="6"/>
        <end position="27"/>
    </location>
</feature>
<dbReference type="Proteomes" id="UP000050863">
    <property type="component" value="Unassembled WGS sequence"/>
</dbReference>